<dbReference type="Proteomes" id="UP000830115">
    <property type="component" value="Chromosome"/>
</dbReference>
<reference evidence="1" key="1">
    <citation type="submission" date="2021-10" db="EMBL/GenBank/DDBJ databases">
        <title>Streptomyces nigrumlapis sp.nov.,an antimicrobial producing actinobacterium isolated from Black Gobi rocks.</title>
        <authorList>
            <person name="Wen Y."/>
            <person name="Zhang W."/>
            <person name="Liu X.G."/>
        </authorList>
    </citation>
    <scope>NUCLEOTIDE SEQUENCE</scope>
    <source>
        <strain evidence="1">ST13-2-2</strain>
    </source>
</reference>
<dbReference type="EMBL" id="CP086322">
    <property type="protein sequence ID" value="UQA95716.1"/>
    <property type="molecule type" value="Genomic_DNA"/>
</dbReference>
<gene>
    <name evidence="1" type="ORF">K9S39_31070</name>
</gene>
<evidence type="ECO:0000313" key="2">
    <source>
        <dbReference type="Proteomes" id="UP000830115"/>
    </source>
</evidence>
<accession>A0ABY4MHB6</accession>
<dbReference type="RefSeq" id="WP_248866629.1">
    <property type="nucleotide sequence ID" value="NZ_CP086322.1"/>
</dbReference>
<sequence length="305" mass="34480">MTETRKRGPYARQPHPQEAQIRALLEEGLTNSEVRRRLYVGEKAVATIRKAAGIPPAPRSAWRRRPHPDERAIRVLLDEGHTDAEIGRRVNADVSTIARIRREGGFGPATIRTRPPRKHPKDAEIRALLGQMSSEAIARKLRVDRVAVRRIRRQAGIMYVPPTFTTAEEKWEARVRPVDGGHLEWTGERGSPSGTPVMRFREKSYSPAAIAFRQRTGRDPVGQVRAECEFKHCIAPAHVDDEPGRIRTRKQLRYLTGGTERRPYCRHGHDQAEHGRYEPDGTAYCEVCKREQKRARCGQAAGGCG</sequence>
<name>A0ABY4MHB6_9ACTN</name>
<evidence type="ECO:0000313" key="1">
    <source>
        <dbReference type="EMBL" id="UQA95716.1"/>
    </source>
</evidence>
<proteinExistence type="predicted"/>
<keyword evidence="2" id="KW-1185">Reference proteome</keyword>
<protein>
    <submittedName>
        <fullName evidence="1">Uncharacterized protein</fullName>
    </submittedName>
</protein>
<organism evidence="1 2">
    <name type="scientific">Streptomyces halobius</name>
    <dbReference type="NCBI Taxonomy" id="2879846"/>
    <lineage>
        <taxon>Bacteria</taxon>
        <taxon>Bacillati</taxon>
        <taxon>Actinomycetota</taxon>
        <taxon>Actinomycetes</taxon>
        <taxon>Kitasatosporales</taxon>
        <taxon>Streptomycetaceae</taxon>
        <taxon>Streptomyces</taxon>
    </lineage>
</organism>